<feature type="transmembrane region" description="Helical" evidence="1">
    <location>
        <begin position="62"/>
        <end position="80"/>
    </location>
</feature>
<keyword evidence="5" id="KW-1185">Reference proteome</keyword>
<sequence>MNTEEQEKNSQIDALIERIKVQSPTPDDHHSAENSFSRLMGRLTTNDHSAEIFLRRIRQYRIGLVAATAALLLAIGSLLYTTVSETEPSFIVASNNTGNVQHIPLPDGTVIKLNNRSKLIYPDNFSGSQREVFLDGEAYFDVAHDKRHPFIVRAGALKIEVLGTKFTVNANSMFPQITATLLEGSIDVSNEKDHLLMKPNQQLTYNAENGEMLLTDLSDAEREIRWTENVWVLSDTPLLDICQRLERQFNVKFIIMNDALIHKSFTGEFETNESLESILETMKISTPFKYERNGKNIIMR</sequence>
<organism evidence="4 5">
    <name type="scientific">Bacteroides reticulotermitis</name>
    <dbReference type="NCBI Taxonomy" id="1133319"/>
    <lineage>
        <taxon>Bacteria</taxon>
        <taxon>Pseudomonadati</taxon>
        <taxon>Bacteroidota</taxon>
        <taxon>Bacteroidia</taxon>
        <taxon>Bacteroidales</taxon>
        <taxon>Bacteroidaceae</taxon>
        <taxon>Bacteroides</taxon>
    </lineage>
</organism>
<evidence type="ECO:0000256" key="1">
    <source>
        <dbReference type="SAM" id="Phobius"/>
    </source>
</evidence>
<dbReference type="PANTHER" id="PTHR30273:SF2">
    <property type="entry name" value="PROTEIN FECR"/>
    <property type="match status" value="1"/>
</dbReference>
<keyword evidence="1" id="KW-0812">Transmembrane</keyword>
<dbReference type="Proteomes" id="UP000560658">
    <property type="component" value="Unassembled WGS sequence"/>
</dbReference>
<reference evidence="4" key="1">
    <citation type="submission" date="2020-08" db="EMBL/GenBank/DDBJ databases">
        <title>Genomic Encyclopedia of Type Strains, Phase IV (KMG-IV): sequencing the most valuable type-strain genomes for metagenomic binning, comparative biology and taxonomic classification.</title>
        <authorList>
            <person name="Goeker M."/>
        </authorList>
    </citation>
    <scope>NUCLEOTIDE SEQUENCE [LARGE SCALE GENOMIC DNA]</scope>
    <source>
        <strain evidence="4">DSM 105720</strain>
    </source>
</reference>
<dbReference type="EMBL" id="JACIER010000008">
    <property type="protein sequence ID" value="MBB4044418.1"/>
    <property type="molecule type" value="Genomic_DNA"/>
</dbReference>
<dbReference type="InterPro" id="IPR012373">
    <property type="entry name" value="Ferrdict_sens_TM"/>
</dbReference>
<comment type="caution">
    <text evidence="4">The sequence shown here is derived from an EMBL/GenBank/DDBJ whole genome shotgun (WGS) entry which is preliminary data.</text>
</comment>
<keyword evidence="1" id="KW-0472">Membrane</keyword>
<dbReference type="GO" id="GO:0016989">
    <property type="term" value="F:sigma factor antagonist activity"/>
    <property type="evidence" value="ECO:0007669"/>
    <property type="project" value="TreeGrafter"/>
</dbReference>
<dbReference type="PIRSF" id="PIRSF018266">
    <property type="entry name" value="FecR"/>
    <property type="match status" value="1"/>
</dbReference>
<dbReference type="AlphaFoldDB" id="A0A840D1Y5"/>
<keyword evidence="1" id="KW-1133">Transmembrane helix</keyword>
<proteinExistence type="predicted"/>
<evidence type="ECO:0000259" key="3">
    <source>
        <dbReference type="Pfam" id="PF16344"/>
    </source>
</evidence>
<dbReference type="Gene3D" id="3.55.50.30">
    <property type="match status" value="1"/>
</dbReference>
<protein>
    <submittedName>
        <fullName evidence="4">Ferric-dicitrate binding protein FerR (Iron transport regulator)</fullName>
    </submittedName>
</protein>
<evidence type="ECO:0000259" key="2">
    <source>
        <dbReference type="Pfam" id="PF04773"/>
    </source>
</evidence>
<dbReference type="Pfam" id="PF04773">
    <property type="entry name" value="FecR"/>
    <property type="match status" value="1"/>
</dbReference>
<dbReference type="Gene3D" id="2.60.120.1440">
    <property type="match status" value="1"/>
</dbReference>
<feature type="domain" description="FecR protein" evidence="2">
    <location>
        <begin position="97"/>
        <end position="186"/>
    </location>
</feature>
<dbReference type="InterPro" id="IPR006860">
    <property type="entry name" value="FecR"/>
</dbReference>
<dbReference type="RefSeq" id="WP_044161308.1">
    <property type="nucleotide sequence ID" value="NZ_JACIER010000008.1"/>
</dbReference>
<dbReference type="Pfam" id="PF16344">
    <property type="entry name" value="FecR_C"/>
    <property type="match status" value="1"/>
</dbReference>
<feature type="domain" description="Protein FecR C-terminal" evidence="3">
    <location>
        <begin position="232"/>
        <end position="298"/>
    </location>
</feature>
<dbReference type="InterPro" id="IPR032508">
    <property type="entry name" value="FecR_C"/>
</dbReference>
<dbReference type="PANTHER" id="PTHR30273">
    <property type="entry name" value="PERIPLASMIC SIGNAL SENSOR AND SIGMA FACTOR ACTIVATOR FECR-RELATED"/>
    <property type="match status" value="1"/>
</dbReference>
<accession>A0A840D1Y5</accession>
<evidence type="ECO:0000313" key="4">
    <source>
        <dbReference type="EMBL" id="MBB4044418.1"/>
    </source>
</evidence>
<gene>
    <name evidence="4" type="ORF">GGR06_002212</name>
</gene>
<evidence type="ECO:0000313" key="5">
    <source>
        <dbReference type="Proteomes" id="UP000560658"/>
    </source>
</evidence>
<name>A0A840D1Y5_9BACE</name>